<dbReference type="Proteomes" id="UP000051739">
    <property type="component" value="Unassembled WGS sequence"/>
</dbReference>
<name>A0A0R1V938_9LACO</name>
<evidence type="ECO:0000313" key="1">
    <source>
        <dbReference type="EMBL" id="KRM01968.1"/>
    </source>
</evidence>
<evidence type="ECO:0008006" key="3">
    <source>
        <dbReference type="Google" id="ProtNLM"/>
    </source>
</evidence>
<dbReference type="Gene3D" id="1.10.357.10">
    <property type="entry name" value="Tetracycline Repressor, domain 2"/>
    <property type="match status" value="1"/>
</dbReference>
<dbReference type="PATRIC" id="fig|1423749.3.peg.455"/>
<gene>
    <name evidence="1" type="ORF">FC60_GL000452</name>
</gene>
<dbReference type="RefSeq" id="WP_056937502.1">
    <property type="nucleotide sequence ID" value="NZ_AZFN01000014.1"/>
</dbReference>
<reference evidence="1 2" key="1">
    <citation type="journal article" date="2015" name="Genome Announc.">
        <title>Expanding the biotechnology potential of lactobacilli through comparative genomics of 213 strains and associated genera.</title>
        <authorList>
            <person name="Sun Z."/>
            <person name="Harris H.M."/>
            <person name="McCann A."/>
            <person name="Guo C."/>
            <person name="Argimon S."/>
            <person name="Zhang W."/>
            <person name="Yang X."/>
            <person name="Jeffery I.B."/>
            <person name="Cooney J.C."/>
            <person name="Kagawa T.F."/>
            <person name="Liu W."/>
            <person name="Song Y."/>
            <person name="Salvetti E."/>
            <person name="Wrobel A."/>
            <person name="Rasinkangas P."/>
            <person name="Parkhill J."/>
            <person name="Rea M.C."/>
            <person name="O'Sullivan O."/>
            <person name="Ritari J."/>
            <person name="Douillard F.P."/>
            <person name="Paul Ross R."/>
            <person name="Yang R."/>
            <person name="Briner A.E."/>
            <person name="Felis G.E."/>
            <person name="de Vos W.M."/>
            <person name="Barrangou R."/>
            <person name="Klaenhammer T.R."/>
            <person name="Caufield P.W."/>
            <person name="Cui Y."/>
            <person name="Zhang H."/>
            <person name="O'Toole P.W."/>
        </authorList>
    </citation>
    <scope>NUCLEOTIDE SEQUENCE [LARGE SCALE GENOMIC DNA]</scope>
    <source>
        <strain evidence="1 2">DSM 16045</strain>
    </source>
</reference>
<keyword evidence="2" id="KW-1185">Reference proteome</keyword>
<dbReference type="InterPro" id="IPR009057">
    <property type="entry name" value="Homeodomain-like_sf"/>
</dbReference>
<evidence type="ECO:0000313" key="2">
    <source>
        <dbReference type="Proteomes" id="UP000051739"/>
    </source>
</evidence>
<comment type="caution">
    <text evidence="1">The sequence shown here is derived from an EMBL/GenBank/DDBJ whole genome shotgun (WGS) entry which is preliminary data.</text>
</comment>
<accession>A0A0R1V938</accession>
<protein>
    <recommendedName>
        <fullName evidence="3">HTH tetR-type domain-containing protein</fullName>
    </recommendedName>
</protein>
<dbReference type="SUPFAM" id="SSF46689">
    <property type="entry name" value="Homeodomain-like"/>
    <property type="match status" value="1"/>
</dbReference>
<organism evidence="1 2">
    <name type="scientific">Limosilactobacillus gastricus DSM 16045</name>
    <dbReference type="NCBI Taxonomy" id="1423749"/>
    <lineage>
        <taxon>Bacteria</taxon>
        <taxon>Bacillati</taxon>
        <taxon>Bacillota</taxon>
        <taxon>Bacilli</taxon>
        <taxon>Lactobacillales</taxon>
        <taxon>Lactobacillaceae</taxon>
        <taxon>Limosilactobacillus</taxon>
    </lineage>
</organism>
<dbReference type="EMBL" id="AZFN01000014">
    <property type="protein sequence ID" value="KRM01968.1"/>
    <property type="molecule type" value="Genomic_DNA"/>
</dbReference>
<sequence length="192" mass="22099">MAFLELSQKYRLDEINVSLLTGTAGVSRKSFYLHFENLDAFYRLIINLLVLKYDQYLQGITAPYVFRKYYMAIFRYFFELGPAFHKIFLDESYTRLIISVIENCSAEMSDYFHFFDGYVGNQLLDAAGVFINGGSIMTVRALKLRDPNASLEEIMEIVATLSARALGITSDLDKLVDPQYINQRANRTLHLI</sequence>
<proteinExistence type="predicted"/>
<dbReference type="AlphaFoldDB" id="A0A0R1V938"/>